<dbReference type="RefSeq" id="WP_204867889.1">
    <property type="nucleotide sequence ID" value="NZ_JAFBBK010000001.1"/>
</dbReference>
<keyword evidence="9" id="KW-1185">Reference proteome</keyword>
<sequence length="169" mass="18303">MELLFRDTESKTLAGDGGEEHLRHCLDIPRWGRALLALRPFADENSLHTAVMSVAAPFTPAEIDGALRHHPRIGDRPVGDDAGAAFARSEQSGVDSSDARVGARLAAGNEEYESRFGRVFLVRAAGRSAADVLAELDRRLGHDESTELREIEEALRQIAAVRLLGPGVL</sequence>
<dbReference type="NCBIfam" id="TIGR03180">
    <property type="entry name" value="UraD_2"/>
    <property type="match status" value="1"/>
</dbReference>
<dbReference type="InterPro" id="IPR018020">
    <property type="entry name" value="OHCU_decarboxylase"/>
</dbReference>
<comment type="catalytic activity">
    <reaction evidence="1">
        <text>5-hydroxy-2-oxo-4-ureido-2,5-dihydro-1H-imidazole-5-carboxylate + H(+) = (S)-allantoin + CO2</text>
        <dbReference type="Rhea" id="RHEA:26301"/>
        <dbReference type="ChEBI" id="CHEBI:15378"/>
        <dbReference type="ChEBI" id="CHEBI:15678"/>
        <dbReference type="ChEBI" id="CHEBI:16526"/>
        <dbReference type="ChEBI" id="CHEBI:58639"/>
        <dbReference type="EC" id="4.1.1.97"/>
    </reaction>
</comment>
<evidence type="ECO:0000313" key="8">
    <source>
        <dbReference type="EMBL" id="MBM7414982.1"/>
    </source>
</evidence>
<dbReference type="SUPFAM" id="SSF158694">
    <property type="entry name" value="UraD-Like"/>
    <property type="match status" value="1"/>
</dbReference>
<dbReference type="Gene3D" id="1.10.3330.10">
    <property type="entry name" value="Oxo-4-hydroxy-4-carboxy-5-ureidoimidazoline decarboxylase"/>
    <property type="match status" value="1"/>
</dbReference>
<dbReference type="Proteomes" id="UP000703038">
    <property type="component" value="Unassembled WGS sequence"/>
</dbReference>
<dbReference type="GO" id="GO:0051997">
    <property type="term" value="F:2-oxo-4-hydroxy-4-carboxy-5-ureidoimidazoline decarboxylase activity"/>
    <property type="evidence" value="ECO:0007669"/>
    <property type="project" value="UniProtKB-EC"/>
</dbReference>
<comment type="caution">
    <text evidence="8">The sequence shown here is derived from an EMBL/GenBank/DDBJ whole genome shotgun (WGS) entry which is preliminary data.</text>
</comment>
<reference evidence="8 9" key="1">
    <citation type="submission" date="2021-01" db="EMBL/GenBank/DDBJ databases">
        <title>Genomics of switchgrass bacterial isolates.</title>
        <authorList>
            <person name="Shade A."/>
        </authorList>
    </citation>
    <scope>NUCLEOTIDE SEQUENCE [LARGE SCALE GENOMIC DNA]</scope>
    <source>
        <strain evidence="8 9">PvP111</strain>
    </source>
</reference>
<dbReference type="InterPro" id="IPR036778">
    <property type="entry name" value="OHCU_decarboxylase_sf"/>
</dbReference>
<keyword evidence="4" id="KW-0659">Purine metabolism</keyword>
<dbReference type="PANTHER" id="PTHR43466:SF1">
    <property type="entry name" value="2-OXO-4-HYDROXY-4-CARBOXY-5-UREIDOIMIDAZOLINE DECARBOXYLASE-RELATED"/>
    <property type="match status" value="1"/>
</dbReference>
<gene>
    <name evidence="8" type="ORF">JOE42_001715</name>
</gene>
<dbReference type="InterPro" id="IPR017595">
    <property type="entry name" value="OHCU_decarboxylase-2"/>
</dbReference>
<feature type="domain" description="Oxo-4-hydroxy-4-carboxy-5-ureidoimidazoline decarboxylase" evidence="7">
    <location>
        <begin position="20"/>
        <end position="163"/>
    </location>
</feature>
<proteinExistence type="predicted"/>
<evidence type="ECO:0000259" key="7">
    <source>
        <dbReference type="Pfam" id="PF09349"/>
    </source>
</evidence>
<evidence type="ECO:0000256" key="3">
    <source>
        <dbReference type="ARBA" id="ARBA00012257"/>
    </source>
</evidence>
<evidence type="ECO:0000313" key="9">
    <source>
        <dbReference type="Proteomes" id="UP000703038"/>
    </source>
</evidence>
<dbReference type="NCBIfam" id="NF010372">
    <property type="entry name" value="PRK13798.1"/>
    <property type="match status" value="1"/>
</dbReference>
<keyword evidence="5" id="KW-0210">Decarboxylase</keyword>
<evidence type="ECO:0000256" key="2">
    <source>
        <dbReference type="ARBA" id="ARBA00004754"/>
    </source>
</evidence>
<evidence type="ECO:0000256" key="6">
    <source>
        <dbReference type="ARBA" id="ARBA00023239"/>
    </source>
</evidence>
<evidence type="ECO:0000256" key="5">
    <source>
        <dbReference type="ARBA" id="ARBA00022793"/>
    </source>
</evidence>
<dbReference type="PANTHER" id="PTHR43466">
    <property type="entry name" value="2-OXO-4-HYDROXY-4-CARBOXY-5-UREIDOIMIDAZOLINE DECARBOXYLASE-RELATED"/>
    <property type="match status" value="1"/>
</dbReference>
<dbReference type="EMBL" id="JAFBBK010000001">
    <property type="protein sequence ID" value="MBM7414982.1"/>
    <property type="molecule type" value="Genomic_DNA"/>
</dbReference>
<dbReference type="Pfam" id="PF09349">
    <property type="entry name" value="OHCU_decarbox"/>
    <property type="match status" value="1"/>
</dbReference>
<accession>A0ABS2KSR3</accession>
<comment type="pathway">
    <text evidence="2">Purine metabolism; urate degradation; (S)-allantoin from urate: step 3/3.</text>
</comment>
<evidence type="ECO:0000256" key="4">
    <source>
        <dbReference type="ARBA" id="ARBA00022631"/>
    </source>
</evidence>
<keyword evidence="6 8" id="KW-0456">Lyase</keyword>
<evidence type="ECO:0000256" key="1">
    <source>
        <dbReference type="ARBA" id="ARBA00001163"/>
    </source>
</evidence>
<name>A0ABS2KSR3_9NOCA</name>
<dbReference type="EC" id="4.1.1.97" evidence="3"/>
<protein>
    <recommendedName>
        <fullName evidence="3">2-oxo-4-hydroxy-4-carboxy-5-ureidoimidazoline decarboxylase</fullName>
        <ecNumber evidence="3">4.1.1.97</ecNumber>
    </recommendedName>
</protein>
<organism evidence="8 9">
    <name type="scientific">Rhodococcoides corynebacterioides</name>
    <dbReference type="NCBI Taxonomy" id="53972"/>
    <lineage>
        <taxon>Bacteria</taxon>
        <taxon>Bacillati</taxon>
        <taxon>Actinomycetota</taxon>
        <taxon>Actinomycetes</taxon>
        <taxon>Mycobacteriales</taxon>
        <taxon>Nocardiaceae</taxon>
        <taxon>Rhodococcoides</taxon>
    </lineage>
</organism>